<gene>
    <name evidence="1" type="ORF">BDV98DRAFT_601413</name>
</gene>
<name>A0A5C3QSJ6_9AGAR</name>
<sequence length="447" mass="49749">MPGFHANASHTLYSEQAILTLPSELTSSVLATGAMNAANVTYITKLPAEILLEVWIHLIDMPLQEVKKTDTARVDISPIPISALHLSQTCARTGSTTTALLSPHSCEAVAHPQFPITLAFSPLDYIQLDHVHDNLHRFQKITVDFGTRQDPPIEAGNEMAIQHRIFRTRPQVVTYLGRCWTFVPEASTALALTSFSIHRSDASRGGHRQFAWAVQIINRASNLEHISIRGISVSPNVDVELLYIHWCHLSALRTLSLSFKCDNIGVDPLFFTIPFIPEKAVQRVVGRLIASGKPSARLNLPLLHTLKIGSSDCGVYPLHITFLTFVSVPSLTRLRLSPEGKTTDLNASVAFLSRVLALTEVPFITRLTLDMTWGNVPEARLIEYLKQEKVQESLRQLKIINRSLPDDDEFAPNEVLGDRFFDYLTSPTSSIIADPDVARVQYRLPNL</sequence>
<dbReference type="EMBL" id="ML178817">
    <property type="protein sequence ID" value="TFL04966.1"/>
    <property type="molecule type" value="Genomic_DNA"/>
</dbReference>
<dbReference type="Proteomes" id="UP000305067">
    <property type="component" value="Unassembled WGS sequence"/>
</dbReference>
<dbReference type="AlphaFoldDB" id="A0A5C3QSJ6"/>
<evidence type="ECO:0000313" key="2">
    <source>
        <dbReference type="Proteomes" id="UP000305067"/>
    </source>
</evidence>
<evidence type="ECO:0000313" key="1">
    <source>
        <dbReference type="EMBL" id="TFL04966.1"/>
    </source>
</evidence>
<protein>
    <submittedName>
        <fullName evidence="1">Uncharacterized protein</fullName>
    </submittedName>
</protein>
<keyword evidence="2" id="KW-1185">Reference proteome</keyword>
<accession>A0A5C3QSJ6</accession>
<reference evidence="1 2" key="1">
    <citation type="journal article" date="2019" name="Nat. Ecol. Evol.">
        <title>Megaphylogeny resolves global patterns of mushroom evolution.</title>
        <authorList>
            <person name="Varga T."/>
            <person name="Krizsan K."/>
            <person name="Foldi C."/>
            <person name="Dima B."/>
            <person name="Sanchez-Garcia M."/>
            <person name="Sanchez-Ramirez S."/>
            <person name="Szollosi G.J."/>
            <person name="Szarkandi J.G."/>
            <person name="Papp V."/>
            <person name="Albert L."/>
            <person name="Andreopoulos W."/>
            <person name="Angelini C."/>
            <person name="Antonin V."/>
            <person name="Barry K.W."/>
            <person name="Bougher N.L."/>
            <person name="Buchanan P."/>
            <person name="Buyck B."/>
            <person name="Bense V."/>
            <person name="Catcheside P."/>
            <person name="Chovatia M."/>
            <person name="Cooper J."/>
            <person name="Damon W."/>
            <person name="Desjardin D."/>
            <person name="Finy P."/>
            <person name="Geml J."/>
            <person name="Haridas S."/>
            <person name="Hughes K."/>
            <person name="Justo A."/>
            <person name="Karasinski D."/>
            <person name="Kautmanova I."/>
            <person name="Kiss B."/>
            <person name="Kocsube S."/>
            <person name="Kotiranta H."/>
            <person name="LaButti K.M."/>
            <person name="Lechner B.E."/>
            <person name="Liimatainen K."/>
            <person name="Lipzen A."/>
            <person name="Lukacs Z."/>
            <person name="Mihaltcheva S."/>
            <person name="Morgado L.N."/>
            <person name="Niskanen T."/>
            <person name="Noordeloos M.E."/>
            <person name="Ohm R.A."/>
            <person name="Ortiz-Santana B."/>
            <person name="Ovrebo C."/>
            <person name="Racz N."/>
            <person name="Riley R."/>
            <person name="Savchenko A."/>
            <person name="Shiryaev A."/>
            <person name="Soop K."/>
            <person name="Spirin V."/>
            <person name="Szebenyi C."/>
            <person name="Tomsovsky M."/>
            <person name="Tulloss R.E."/>
            <person name="Uehling J."/>
            <person name="Grigoriev I.V."/>
            <person name="Vagvolgyi C."/>
            <person name="Papp T."/>
            <person name="Martin F.M."/>
            <person name="Miettinen O."/>
            <person name="Hibbett D.S."/>
            <person name="Nagy L.G."/>
        </authorList>
    </citation>
    <scope>NUCLEOTIDE SEQUENCE [LARGE SCALE GENOMIC DNA]</scope>
    <source>
        <strain evidence="1 2">CBS 309.79</strain>
    </source>
</reference>
<proteinExistence type="predicted"/>
<organism evidence="1 2">
    <name type="scientific">Pterulicium gracile</name>
    <dbReference type="NCBI Taxonomy" id="1884261"/>
    <lineage>
        <taxon>Eukaryota</taxon>
        <taxon>Fungi</taxon>
        <taxon>Dikarya</taxon>
        <taxon>Basidiomycota</taxon>
        <taxon>Agaricomycotina</taxon>
        <taxon>Agaricomycetes</taxon>
        <taxon>Agaricomycetidae</taxon>
        <taxon>Agaricales</taxon>
        <taxon>Pleurotineae</taxon>
        <taxon>Pterulaceae</taxon>
        <taxon>Pterulicium</taxon>
    </lineage>
</organism>